<feature type="transmembrane region" description="Helical" evidence="2">
    <location>
        <begin position="300"/>
        <end position="328"/>
    </location>
</feature>
<comment type="caution">
    <text evidence="5">The sequence shown here is derived from an EMBL/GenBank/DDBJ whole genome shotgun (WGS) entry which is preliminary data.</text>
</comment>
<evidence type="ECO:0000313" key="5">
    <source>
        <dbReference type="EMBL" id="EMA44828.1"/>
    </source>
</evidence>
<evidence type="ECO:0000256" key="1">
    <source>
        <dbReference type="SAM" id="MobiDB-lite"/>
    </source>
</evidence>
<proteinExistence type="predicted"/>
<keyword evidence="2" id="KW-0472">Membrane</keyword>
<dbReference type="InterPro" id="IPR001173">
    <property type="entry name" value="Glyco_trans_2-like"/>
</dbReference>
<dbReference type="Pfam" id="PF00535">
    <property type="entry name" value="Glycos_transf_2"/>
    <property type="match status" value="1"/>
</dbReference>
<feature type="transmembrane region" description="Helical" evidence="2">
    <location>
        <begin position="340"/>
        <end position="362"/>
    </location>
</feature>
<dbReference type="InterPro" id="IPR058718">
    <property type="entry name" value="Agl6_TM_C"/>
</dbReference>
<feature type="transmembrane region" description="Helical" evidence="2">
    <location>
        <begin position="220"/>
        <end position="244"/>
    </location>
</feature>
<dbReference type="SUPFAM" id="SSF53448">
    <property type="entry name" value="Nucleotide-diphospho-sugar transferases"/>
    <property type="match status" value="1"/>
</dbReference>
<dbReference type="EMBL" id="AOMD01000021">
    <property type="protein sequence ID" value="EMA44828.1"/>
    <property type="molecule type" value="Genomic_DNA"/>
</dbReference>
<evidence type="ECO:0000259" key="4">
    <source>
        <dbReference type="Pfam" id="PF26629"/>
    </source>
</evidence>
<feature type="domain" description="Low-salt glycan biosynthesis hexosyltransferase Agl6 C-terminal transmembrane region" evidence="4">
    <location>
        <begin position="286"/>
        <end position="362"/>
    </location>
</feature>
<dbReference type="Gene3D" id="3.90.550.10">
    <property type="entry name" value="Spore Coat Polysaccharide Biosynthesis Protein SpsA, Chain A"/>
    <property type="match status" value="1"/>
</dbReference>
<dbReference type="AlphaFoldDB" id="M0MHK6"/>
<dbReference type="InParanoid" id="M0MHK6"/>
<evidence type="ECO:0000313" key="6">
    <source>
        <dbReference type="Proteomes" id="UP000011669"/>
    </source>
</evidence>
<dbReference type="InterPro" id="IPR029044">
    <property type="entry name" value="Nucleotide-diphossugar_trans"/>
</dbReference>
<feature type="domain" description="Glycosyltransferase 2-like" evidence="3">
    <location>
        <begin position="1"/>
        <end position="159"/>
    </location>
</feature>
<accession>M0MHK6</accession>
<gene>
    <name evidence="5" type="ORF">C449_09224</name>
</gene>
<keyword evidence="2" id="KW-0812">Transmembrane</keyword>
<dbReference type="PANTHER" id="PTHR48090">
    <property type="entry name" value="UNDECAPRENYL-PHOSPHATE 4-DEOXY-4-FORMAMIDO-L-ARABINOSE TRANSFERASE-RELATED"/>
    <property type="match status" value="1"/>
</dbReference>
<evidence type="ECO:0000259" key="3">
    <source>
        <dbReference type="Pfam" id="PF00535"/>
    </source>
</evidence>
<dbReference type="InterPro" id="IPR050256">
    <property type="entry name" value="Glycosyltransferase_2"/>
</dbReference>
<evidence type="ECO:0000256" key="2">
    <source>
        <dbReference type="SAM" id="Phobius"/>
    </source>
</evidence>
<organism evidence="5 6">
    <name type="scientific">Halococcus saccharolyticus DSM 5350</name>
    <dbReference type="NCBI Taxonomy" id="1227455"/>
    <lineage>
        <taxon>Archaea</taxon>
        <taxon>Methanobacteriati</taxon>
        <taxon>Methanobacteriota</taxon>
        <taxon>Stenosarchaea group</taxon>
        <taxon>Halobacteria</taxon>
        <taxon>Halobacteriales</taxon>
        <taxon>Halococcaceae</taxon>
        <taxon>Halococcus</taxon>
    </lineage>
</organism>
<feature type="region of interest" description="Disordered" evidence="1">
    <location>
        <begin position="367"/>
        <end position="388"/>
    </location>
</feature>
<dbReference type="GO" id="GO:0016740">
    <property type="term" value="F:transferase activity"/>
    <property type="evidence" value="ECO:0007669"/>
    <property type="project" value="UniProtKB-KW"/>
</dbReference>
<keyword evidence="5" id="KW-0808">Transferase</keyword>
<dbReference type="CDD" id="cd04179">
    <property type="entry name" value="DPM_DPG-synthase_like"/>
    <property type="match status" value="1"/>
</dbReference>
<feature type="transmembrane region" description="Helical" evidence="2">
    <location>
        <begin position="256"/>
        <end position="279"/>
    </location>
</feature>
<feature type="compositionally biased region" description="Acidic residues" evidence="1">
    <location>
        <begin position="371"/>
        <end position="382"/>
    </location>
</feature>
<protein>
    <submittedName>
        <fullName evidence="5">Glycosyl transferase family 2</fullName>
    </submittedName>
</protein>
<reference evidence="5 6" key="1">
    <citation type="journal article" date="2014" name="PLoS Genet.">
        <title>Phylogenetically driven sequencing of extremely halophilic archaea reveals strategies for static and dynamic osmo-response.</title>
        <authorList>
            <person name="Becker E.A."/>
            <person name="Seitzer P.M."/>
            <person name="Tritt A."/>
            <person name="Larsen D."/>
            <person name="Krusor M."/>
            <person name="Yao A.I."/>
            <person name="Wu D."/>
            <person name="Madern D."/>
            <person name="Eisen J.A."/>
            <person name="Darling A.E."/>
            <person name="Facciotti M.T."/>
        </authorList>
    </citation>
    <scope>NUCLEOTIDE SEQUENCE [LARGE SCALE GENOMIC DNA]</scope>
    <source>
        <strain evidence="5 6">DSM 5350</strain>
    </source>
</reference>
<name>M0MHK6_9EURY</name>
<dbReference type="STRING" id="1227455.C449_09224"/>
<dbReference type="PANTHER" id="PTHR48090:SF7">
    <property type="entry name" value="RFBJ PROTEIN"/>
    <property type="match status" value="1"/>
</dbReference>
<keyword evidence="2" id="KW-1133">Transmembrane helix</keyword>
<dbReference type="PATRIC" id="fig|1227455.4.peg.1888"/>
<sequence>MPTLNEEEGIGECIASIKHALSELEITGEIIVSDSSTDRTPQIAAEMGAFVVTPDRSGYGYAYRYAFEYVRGEYVVIGDADTTYDFEELPDLFEIVARGDADVVMGSRLAGNILPGSMPALHKYVGNPLLTKFLNLFYGAGVSDAHSGFRVFRKEVIDTLSLRTNGMEFASEMVMAAGANDLQIAEVPITYHERQGEATLSSFRDGWRHVKFMAMNAPGLLFSVPAFGLFSAGVLTMAASLFGLTLGGIVFGSHTVIAGSLLTIVGYQIGGLAVFSSVTSSPVRPQRDPITGWLKRRFQLEYGLAIGLALIALGGGYTVFLLGGWIASGYTQRPLITSDMLAFTTLVLGAQTFFSSFFLGLLHQPRSTASPEDESIDSDETDREGYGA</sequence>
<keyword evidence="6" id="KW-1185">Reference proteome</keyword>
<dbReference type="Proteomes" id="UP000011669">
    <property type="component" value="Unassembled WGS sequence"/>
</dbReference>
<dbReference type="Pfam" id="PF26629">
    <property type="entry name" value="GT2_TM_C"/>
    <property type="match status" value="1"/>
</dbReference>